<reference evidence="2" key="1">
    <citation type="submission" date="2021-01" db="EMBL/GenBank/DDBJ databases">
        <title>Ramlibacter sp. strain AW1 16S ribosomal RNA gene Genome sequencing and assembly.</title>
        <authorList>
            <person name="Kang M."/>
        </authorList>
    </citation>
    <scope>NUCLEOTIDE SEQUENCE</scope>
    <source>
        <strain evidence="2">AW1</strain>
    </source>
</reference>
<dbReference type="Pfam" id="PF13550">
    <property type="entry name" value="Phage-tail_3"/>
    <property type="match status" value="1"/>
</dbReference>
<dbReference type="RefSeq" id="WP_201682756.1">
    <property type="nucleotide sequence ID" value="NZ_JAEQNA010000001.1"/>
</dbReference>
<dbReference type="AlphaFoldDB" id="A0A937D0S2"/>
<evidence type="ECO:0000313" key="2">
    <source>
        <dbReference type="EMBL" id="MBL0419749.1"/>
    </source>
</evidence>
<dbReference type="SUPFAM" id="SSF69304">
    <property type="entry name" value="Tricorn protease N-terminal domain"/>
    <property type="match status" value="1"/>
</dbReference>
<proteinExistence type="predicted"/>
<dbReference type="InterPro" id="IPR032876">
    <property type="entry name" value="J_dom"/>
</dbReference>
<comment type="caution">
    <text evidence="2">The sequence shown here is derived from an EMBL/GenBank/DDBJ whole genome shotgun (WGS) entry which is preliminary data.</text>
</comment>
<keyword evidence="3" id="KW-1185">Reference proteome</keyword>
<sequence length="805" mass="86015">MSGQLIGGIVGAAIGMFTPMGPAWGWMIGSTLGALAFPPAGPDGPRLSDLSPQASEYGRPIPLVFGTVGVAGNVIWASDLVEVQGEAGGGKGGGGATVYSYFANFAVALCEGEVTLGRIWAGPEKRLIWDGAILEGADAGAVLRFYPGRDDQLPDPLIESYLGVGNVPAYRGTAYLVLEHFPLKKDGNRIPFLTVEVGALASSAPTNLGVVWISQVIVTSTYYAAFYWGSYYGVVIRHLDDNTLFAHYTYPGSQWDVNATWEYDPDREAFIRCNALRTYTTLALSNGAMTDHVIAEATLTDGNPGNNTAYCVYHNGAYIFGGYNSPGNAQRVTLYVVDPDTHAPLATYVSDTDAGTFRGPLLAPLAGEAWVCGYSYPQRLSRFALSLGSTPADLGAPAPTALSYVAANMVVDPNTGFIWSASFDGGNLEVHCNDPATGLIYSETIATSFWTLAGRPFTFTPGQVIITGDKWLATDCFQTFVADPPSYVGESVGGYHGTANINVLAYNPVTLDLMAFRDGGTICFGDPSDPASVNFLQPGSFNQEPDNKYLGEADGTTHPQGQPLSEIVTILSERAGLEALQIDVTQLTDMVDGYALARQTTVRAAIDTLRPAYYFDAVESSGVVKFVKRGGAIAAVIPDDDLAAHEAGQSTSDALLTTRQMEVELPRTLNVNYLLQATDYSSATKVTQRLVGSSESEQTLELPLVLTDTKAQQVAEVNLHVAWVQRLAYSFSLPKKYAWLEPTDCVVVKGYPMRLGKISASPDGVLKCEALADDANYYVPNVVVTETPDSGKLVYVPGATRLELM</sequence>
<protein>
    <submittedName>
        <fullName evidence="2">Phage tail protein</fullName>
    </submittedName>
</protein>
<dbReference type="Proteomes" id="UP000613011">
    <property type="component" value="Unassembled WGS sequence"/>
</dbReference>
<evidence type="ECO:0000259" key="1">
    <source>
        <dbReference type="Pfam" id="PF13550"/>
    </source>
</evidence>
<organism evidence="2 3">
    <name type="scientific">Ramlibacter aurantiacus</name>
    <dbReference type="NCBI Taxonomy" id="2801330"/>
    <lineage>
        <taxon>Bacteria</taxon>
        <taxon>Pseudomonadati</taxon>
        <taxon>Pseudomonadota</taxon>
        <taxon>Betaproteobacteria</taxon>
        <taxon>Burkholderiales</taxon>
        <taxon>Comamonadaceae</taxon>
        <taxon>Ramlibacter</taxon>
    </lineage>
</organism>
<feature type="domain" description="Tip attachment protein J" evidence="1">
    <location>
        <begin position="598"/>
        <end position="749"/>
    </location>
</feature>
<name>A0A937D0S2_9BURK</name>
<evidence type="ECO:0000313" key="3">
    <source>
        <dbReference type="Proteomes" id="UP000613011"/>
    </source>
</evidence>
<accession>A0A937D0S2</accession>
<gene>
    <name evidence="2" type="ORF">JI739_05245</name>
</gene>
<dbReference type="EMBL" id="JAEQNA010000001">
    <property type="protein sequence ID" value="MBL0419749.1"/>
    <property type="molecule type" value="Genomic_DNA"/>
</dbReference>